<dbReference type="NCBIfam" id="TIGR00254">
    <property type="entry name" value="GGDEF"/>
    <property type="match status" value="1"/>
</dbReference>
<comment type="subcellular location">
    <subcellularLocation>
        <location evidence="1">Membrane</location>
    </subcellularLocation>
</comment>
<name>A0ABS3ZD19_9GAMM</name>
<gene>
    <name evidence="12" type="ORF">H9C73_10575</name>
</gene>
<evidence type="ECO:0000259" key="11">
    <source>
        <dbReference type="PROSITE" id="PS50887"/>
    </source>
</evidence>
<evidence type="ECO:0000313" key="12">
    <source>
        <dbReference type="EMBL" id="MBP0049183.1"/>
    </source>
</evidence>
<dbReference type="InterPro" id="IPR043128">
    <property type="entry name" value="Rev_trsase/Diguanyl_cyclase"/>
</dbReference>
<organism evidence="12 13">
    <name type="scientific">Marinobacterium alkalitolerans</name>
    <dbReference type="NCBI Taxonomy" id="1542925"/>
    <lineage>
        <taxon>Bacteria</taxon>
        <taxon>Pseudomonadati</taxon>
        <taxon>Pseudomonadota</taxon>
        <taxon>Gammaproteobacteria</taxon>
        <taxon>Oceanospirillales</taxon>
        <taxon>Oceanospirillaceae</taxon>
        <taxon>Marinobacterium</taxon>
    </lineage>
</organism>
<feature type="domain" description="PAS" evidence="10">
    <location>
        <begin position="334"/>
        <end position="398"/>
    </location>
</feature>
<dbReference type="Gene3D" id="3.30.450.20">
    <property type="entry name" value="PAS domain"/>
    <property type="match status" value="2"/>
</dbReference>
<evidence type="ECO:0000256" key="5">
    <source>
        <dbReference type="ARBA" id="ARBA00022741"/>
    </source>
</evidence>
<dbReference type="CDD" id="cd01949">
    <property type="entry name" value="GGDEF"/>
    <property type="match status" value="1"/>
</dbReference>
<evidence type="ECO:0000256" key="1">
    <source>
        <dbReference type="ARBA" id="ARBA00004370"/>
    </source>
</evidence>
<dbReference type="NCBIfam" id="TIGR00229">
    <property type="entry name" value="sensory_box"/>
    <property type="match status" value="2"/>
</dbReference>
<evidence type="ECO:0000256" key="8">
    <source>
        <dbReference type="ARBA" id="ARBA00023012"/>
    </source>
</evidence>
<dbReference type="PANTHER" id="PTHR45138:SF9">
    <property type="entry name" value="DIGUANYLATE CYCLASE DGCM-RELATED"/>
    <property type="match status" value="1"/>
</dbReference>
<keyword evidence="3" id="KW-0597">Phosphoprotein</keyword>
<dbReference type="Proteomes" id="UP000810171">
    <property type="component" value="Unassembled WGS sequence"/>
</dbReference>
<dbReference type="SUPFAM" id="SSF55073">
    <property type="entry name" value="Nucleotide cyclase"/>
    <property type="match status" value="1"/>
</dbReference>
<keyword evidence="13" id="KW-1185">Reference proteome</keyword>
<keyword evidence="7" id="KW-0067">ATP-binding</keyword>
<dbReference type="SMART" id="SM00091">
    <property type="entry name" value="PAS"/>
    <property type="match status" value="2"/>
</dbReference>
<proteinExistence type="predicted"/>
<dbReference type="InterPro" id="IPR000014">
    <property type="entry name" value="PAS"/>
</dbReference>
<dbReference type="PROSITE" id="PS50112">
    <property type="entry name" value="PAS"/>
    <property type="match status" value="1"/>
</dbReference>
<dbReference type="InterPro" id="IPR050469">
    <property type="entry name" value="Diguanylate_Cyclase"/>
</dbReference>
<evidence type="ECO:0000256" key="2">
    <source>
        <dbReference type="ARBA" id="ARBA00012528"/>
    </source>
</evidence>
<evidence type="ECO:0000256" key="4">
    <source>
        <dbReference type="ARBA" id="ARBA00022679"/>
    </source>
</evidence>
<dbReference type="InterPro" id="IPR029151">
    <property type="entry name" value="Sensor-like_sf"/>
</dbReference>
<dbReference type="InterPro" id="IPR013655">
    <property type="entry name" value="PAS_fold_3"/>
</dbReference>
<dbReference type="SUPFAM" id="SSF103190">
    <property type="entry name" value="Sensory domain-like"/>
    <property type="match status" value="1"/>
</dbReference>
<reference evidence="12 13" key="1">
    <citation type="submission" date="2020-09" db="EMBL/GenBank/DDBJ databases">
        <authorList>
            <person name="Tanuku N.R.S."/>
        </authorList>
    </citation>
    <scope>NUCLEOTIDE SEQUENCE [LARGE SCALE GENOMIC DNA]</scope>
    <source>
        <strain evidence="12 13">AK62</strain>
    </source>
</reference>
<evidence type="ECO:0000256" key="7">
    <source>
        <dbReference type="ARBA" id="ARBA00022840"/>
    </source>
</evidence>
<comment type="catalytic activity">
    <reaction evidence="9">
        <text>2 GTP = 3',3'-c-di-GMP + 2 diphosphate</text>
        <dbReference type="Rhea" id="RHEA:24898"/>
        <dbReference type="ChEBI" id="CHEBI:33019"/>
        <dbReference type="ChEBI" id="CHEBI:37565"/>
        <dbReference type="ChEBI" id="CHEBI:58805"/>
        <dbReference type="EC" id="2.7.7.65"/>
    </reaction>
</comment>
<dbReference type="RefSeq" id="WP_209287802.1">
    <property type="nucleotide sequence ID" value="NZ_JACVEW010000015.1"/>
</dbReference>
<dbReference type="PROSITE" id="PS50887">
    <property type="entry name" value="GGDEF"/>
    <property type="match status" value="1"/>
</dbReference>
<feature type="domain" description="GGDEF" evidence="11">
    <location>
        <begin position="617"/>
        <end position="749"/>
    </location>
</feature>
<keyword evidence="4" id="KW-0808">Transferase</keyword>
<evidence type="ECO:0000313" key="13">
    <source>
        <dbReference type="Proteomes" id="UP000810171"/>
    </source>
</evidence>
<dbReference type="InterPro" id="IPR029150">
    <property type="entry name" value="dCache_3"/>
</dbReference>
<dbReference type="InterPro" id="IPR029787">
    <property type="entry name" value="Nucleotide_cyclase"/>
</dbReference>
<dbReference type="InterPro" id="IPR000160">
    <property type="entry name" value="GGDEF_dom"/>
</dbReference>
<dbReference type="SMART" id="SM00267">
    <property type="entry name" value="GGDEF"/>
    <property type="match status" value="1"/>
</dbReference>
<dbReference type="EMBL" id="JACVEW010000015">
    <property type="protein sequence ID" value="MBP0049183.1"/>
    <property type="molecule type" value="Genomic_DNA"/>
</dbReference>
<protein>
    <recommendedName>
        <fullName evidence="2">diguanylate cyclase</fullName>
        <ecNumber evidence="2">2.7.7.65</ecNumber>
    </recommendedName>
</protein>
<dbReference type="Pfam" id="PF00990">
    <property type="entry name" value="GGDEF"/>
    <property type="match status" value="1"/>
</dbReference>
<dbReference type="SMART" id="SM00086">
    <property type="entry name" value="PAC"/>
    <property type="match status" value="2"/>
</dbReference>
<dbReference type="EC" id="2.7.7.65" evidence="2"/>
<accession>A0ABS3ZD19</accession>
<evidence type="ECO:0000256" key="9">
    <source>
        <dbReference type="ARBA" id="ARBA00034247"/>
    </source>
</evidence>
<comment type="caution">
    <text evidence="12">The sequence shown here is derived from an EMBL/GenBank/DDBJ whole genome shotgun (WGS) entry which is preliminary data.</text>
</comment>
<evidence type="ECO:0000256" key="6">
    <source>
        <dbReference type="ARBA" id="ARBA00022777"/>
    </source>
</evidence>
<dbReference type="Pfam" id="PF14827">
    <property type="entry name" value="dCache_3"/>
    <property type="match status" value="1"/>
</dbReference>
<dbReference type="Gene3D" id="3.30.70.270">
    <property type="match status" value="1"/>
</dbReference>
<keyword evidence="8" id="KW-0902">Two-component regulatory system</keyword>
<dbReference type="Gene3D" id="2.10.70.100">
    <property type="match status" value="1"/>
</dbReference>
<keyword evidence="5" id="KW-0547">Nucleotide-binding</keyword>
<sequence>MFEQQLNSQAETTRRSFTVALQEQESQMQLLASFVAADPEVQELFNYGARMMKVEADSTGDETERLRLALFREVAASWQQMQASHDLRQLHFHIPPATSFLRVHAPEKYGDDLSPIRQIIVDANRIRKPLSGFEIGRIYSGIRGVVPVWYTRQDGTQDYIGSLEAGIALGTMLNDLSDLIGGELAVMLNSARVEGVVWDNYKPAMASGCKCYFESATSPLLAEWLHAGVIDLKPIESDKTEVSTFAYDQRRYMLVRIPLYDYVGKQNGQPAGSVISWHDITGAWSEHQQGIAQLEWMLFGSYILIQMLLLLLLHRLRNLMQRRIDRATSDAQKANLQLLAVLKDSPVVTYSVTLPGTTTDYMSPNCHELTGYAADEIVGIENWWVDNLHPQDYQRMQEDDQFNVPLGDVQRRRYRLRHRSGRWVWIEDRCRVVELDDGRQILHGALVDISAQQNAESALAASERTLRRAQAIGHVGSWEYHFADRMMTLSSEARRIMGLPDDVEADYALFISCVHPDDRDQVENAWHAGMNGDKYDIEHRLLVHGEERWVRTVADFQHDDSGVLLATGMIQDITPQKIREQELHRLATRDMLTGLASRRHFMQRLEQEHGRVKRFGSVCGLLMIDLDHFKQVNDKFGHAAGDEVLRSFARVASQQLRQIDILGRIGGEEFALLLPGTDEEGSCILAERIRVAVELMLLDEYPDIHVTASIGVSTLTAEDQATDAPLLRADKAVYQAKSEGRNRICVAAASLVPN</sequence>
<dbReference type="InterPro" id="IPR001610">
    <property type="entry name" value="PAC"/>
</dbReference>
<evidence type="ECO:0000256" key="3">
    <source>
        <dbReference type="ARBA" id="ARBA00022553"/>
    </source>
</evidence>
<dbReference type="CDD" id="cd00130">
    <property type="entry name" value="PAS"/>
    <property type="match status" value="1"/>
</dbReference>
<evidence type="ECO:0000259" key="10">
    <source>
        <dbReference type="PROSITE" id="PS50112"/>
    </source>
</evidence>
<dbReference type="PANTHER" id="PTHR45138">
    <property type="entry name" value="REGULATORY COMPONENTS OF SENSORY TRANSDUCTION SYSTEM"/>
    <property type="match status" value="1"/>
</dbReference>
<dbReference type="Pfam" id="PF08447">
    <property type="entry name" value="PAS_3"/>
    <property type="match status" value="2"/>
</dbReference>
<keyword evidence="6" id="KW-0418">Kinase</keyword>
<dbReference type="SUPFAM" id="SSF55785">
    <property type="entry name" value="PYP-like sensor domain (PAS domain)"/>
    <property type="match status" value="2"/>
</dbReference>
<dbReference type="InterPro" id="IPR035965">
    <property type="entry name" value="PAS-like_dom_sf"/>
</dbReference>